<keyword evidence="6" id="KW-0539">Nucleus</keyword>
<dbReference type="GO" id="GO:0000976">
    <property type="term" value="F:transcription cis-regulatory region binding"/>
    <property type="evidence" value="ECO:0007669"/>
    <property type="project" value="TreeGrafter"/>
</dbReference>
<evidence type="ECO:0000256" key="1">
    <source>
        <dbReference type="ARBA" id="ARBA00004123"/>
    </source>
</evidence>
<dbReference type="AlphaFoldDB" id="A0A8H3BK62"/>
<dbReference type="CDD" id="cd12148">
    <property type="entry name" value="fungal_TF_MHR"/>
    <property type="match status" value="1"/>
</dbReference>
<dbReference type="Pfam" id="PF04082">
    <property type="entry name" value="Fungal_trans"/>
    <property type="match status" value="1"/>
</dbReference>
<keyword evidence="3" id="KW-0805">Transcription regulation</keyword>
<comment type="caution">
    <text evidence="9">The sequence shown here is derived from an EMBL/GenBank/DDBJ whole genome shotgun (WGS) entry which is preliminary data.</text>
</comment>
<feature type="compositionally biased region" description="Polar residues" evidence="7">
    <location>
        <begin position="324"/>
        <end position="333"/>
    </location>
</feature>
<dbReference type="CDD" id="cd00067">
    <property type="entry name" value="GAL4"/>
    <property type="match status" value="1"/>
</dbReference>
<name>A0A8H3BK62_9AGAM</name>
<evidence type="ECO:0000256" key="6">
    <source>
        <dbReference type="ARBA" id="ARBA00023242"/>
    </source>
</evidence>
<dbReference type="SMART" id="SM00906">
    <property type="entry name" value="Fungal_trans"/>
    <property type="match status" value="1"/>
</dbReference>
<feature type="compositionally biased region" description="Basic and acidic residues" evidence="7">
    <location>
        <begin position="334"/>
        <end position="348"/>
    </location>
</feature>
<keyword evidence="5" id="KW-0804">Transcription</keyword>
<evidence type="ECO:0000256" key="7">
    <source>
        <dbReference type="SAM" id="MobiDB-lite"/>
    </source>
</evidence>
<evidence type="ECO:0000256" key="3">
    <source>
        <dbReference type="ARBA" id="ARBA00023015"/>
    </source>
</evidence>
<dbReference type="InterPro" id="IPR051089">
    <property type="entry name" value="prtT"/>
</dbReference>
<organism evidence="9 10">
    <name type="scientific">Rhizoctonia solani</name>
    <dbReference type="NCBI Taxonomy" id="456999"/>
    <lineage>
        <taxon>Eukaryota</taxon>
        <taxon>Fungi</taxon>
        <taxon>Dikarya</taxon>
        <taxon>Basidiomycota</taxon>
        <taxon>Agaricomycotina</taxon>
        <taxon>Agaricomycetes</taxon>
        <taxon>Cantharellales</taxon>
        <taxon>Ceratobasidiaceae</taxon>
        <taxon>Rhizoctonia</taxon>
    </lineage>
</organism>
<dbReference type="SMART" id="SM00066">
    <property type="entry name" value="GAL4"/>
    <property type="match status" value="1"/>
</dbReference>
<evidence type="ECO:0000313" key="9">
    <source>
        <dbReference type="EMBL" id="CAE6458081.1"/>
    </source>
</evidence>
<feature type="region of interest" description="Disordered" evidence="7">
    <location>
        <begin position="1061"/>
        <end position="1093"/>
    </location>
</feature>
<comment type="subcellular location">
    <subcellularLocation>
        <location evidence="1">Nucleus</location>
    </subcellularLocation>
</comment>
<sequence length="1093" mass="119947">MYQAHLHLPLSTVASAAHSQSQQQATINNTNCGLFEPVAGDAGNSKFSANLPGQSTPQSQRQQVPGDFIPGAGVETNEWYQQQNSTLHSDYSELSAAQLSSAVRDTSNQQSFSFPVNPNNTFGSPAGFHQLYYPDRYLPGFDFPGSTEQYTSPALSTDKHYMSSPEQLQYYQTQHIFSATSQAPLLRGQNITAGQEAPLAIASPIKITSQQSAGFNTGWGAVDTNAVAPDSGESVGPRRLPGACSNCKRLKMKCTYEDGADICKRCKQADKLCVIEGRKRGPGPNKRELLMREIASKDQIIDSLLRQIHNPAMCAPIDWPPTVPTSHQPTNTDRPLDQDVASRTESIRQYKSLTPTGSIETRNNQGHLPVPSEPIASSTNVRPDDNAVSFEKGASDVKDKDAGRSLTPAELKLHSIPDDTTTVGLIAKLSLRANRDKGGSDAGMTGDAEEEDSWVQLGNMSCFEAGPSMNPGLRQMSPEIFTRGIIKPNEVEILFKIFFEELNPFVAILDPHIHTPAFVFDRCPFLFTAICAISSRYYTKRPELYSIAMHFAKQSAAMALIDGWKSVELIQAYILMSVYPAPARLWEEDRTGLYLGLAIRMATDLKLHLPGQGKAAGEAHEREILNRTRTWLVCFNLDRSGATQLGQPPTIQENYIVRHSGDWYKRSNLNLPFDIHVTTNTRLLRIVTRFLASVYSNSNSPTALNKNVDFLMLCTQTDEELTTFEHETQEQFEKESNHRDSACRYRCDFLPFLSNYSRVVIFSFGLQQASQRGLEMGKIFFNKCYKAACEVIRIAIEVLAPSGRLKHAPDGHFMLSPQFAAAYERSQSQHTISLVTRLTKVLSSSEVSIDDRHSPRLYSRLLTSLVQKHIQELMVLAPPSNANANGGAATSGLAPGPSVTQSNGKGPANGGPQRSNPFVAGLMHEYLPSGNSPSPFEADKASDQIGVAPLVRIKSPPIVIHSPTIDQSMQTVGLNGAGHHRSLSDGQRPASNDITGGYFMVKPSGDTLPPMAGTGQGETITTDVRSNLEFENDHDMLAAMAAIQDPQWWDTRLLPGWNANFADDGSSSSSETRNARDGDGSYDDWVLVVDDRE</sequence>
<feature type="domain" description="Zn(2)-C6 fungal-type" evidence="8">
    <location>
        <begin position="243"/>
        <end position="273"/>
    </location>
</feature>
<dbReference type="PROSITE" id="PS00463">
    <property type="entry name" value="ZN2_CY6_FUNGAL_1"/>
    <property type="match status" value="1"/>
</dbReference>
<keyword evidence="4" id="KW-0238">DNA-binding</keyword>
<evidence type="ECO:0000313" key="10">
    <source>
        <dbReference type="Proteomes" id="UP000663841"/>
    </source>
</evidence>
<dbReference type="PANTHER" id="PTHR31845:SF19">
    <property type="entry name" value="TRANSCRIPTION FACTOR DOMAIN-CONTAINING PROTEIN"/>
    <property type="match status" value="1"/>
</dbReference>
<reference evidence="9" key="1">
    <citation type="submission" date="2021-01" db="EMBL/GenBank/DDBJ databases">
        <authorList>
            <person name="Kaushik A."/>
        </authorList>
    </citation>
    <scope>NUCLEOTIDE SEQUENCE</scope>
    <source>
        <strain evidence="9">AG3-T5</strain>
    </source>
</reference>
<feature type="compositionally biased region" description="Polar residues" evidence="7">
    <location>
        <begin position="349"/>
        <end position="366"/>
    </location>
</feature>
<accession>A0A8H3BK62</accession>
<proteinExistence type="predicted"/>
<protein>
    <recommendedName>
        <fullName evidence="8">Zn(2)-C6 fungal-type domain-containing protein</fullName>
    </recommendedName>
</protein>
<feature type="compositionally biased region" description="Basic and acidic residues" evidence="7">
    <location>
        <begin position="393"/>
        <end position="403"/>
    </location>
</feature>
<dbReference type="EMBL" id="CAJMWW010000214">
    <property type="protein sequence ID" value="CAE6458081.1"/>
    <property type="molecule type" value="Genomic_DNA"/>
</dbReference>
<dbReference type="GO" id="GO:0008270">
    <property type="term" value="F:zinc ion binding"/>
    <property type="evidence" value="ECO:0007669"/>
    <property type="project" value="InterPro"/>
</dbReference>
<feature type="region of interest" description="Disordered" evidence="7">
    <location>
        <begin position="885"/>
        <end position="916"/>
    </location>
</feature>
<dbReference type="GO" id="GO:0000981">
    <property type="term" value="F:DNA-binding transcription factor activity, RNA polymerase II-specific"/>
    <property type="evidence" value="ECO:0007669"/>
    <property type="project" value="InterPro"/>
</dbReference>
<evidence type="ECO:0000256" key="4">
    <source>
        <dbReference type="ARBA" id="ARBA00023125"/>
    </source>
</evidence>
<feature type="compositionally biased region" description="Polar residues" evidence="7">
    <location>
        <begin position="45"/>
        <end position="63"/>
    </location>
</feature>
<dbReference type="GO" id="GO:0006351">
    <property type="term" value="P:DNA-templated transcription"/>
    <property type="evidence" value="ECO:0007669"/>
    <property type="project" value="InterPro"/>
</dbReference>
<dbReference type="InterPro" id="IPR036864">
    <property type="entry name" value="Zn2-C6_fun-type_DNA-bd_sf"/>
</dbReference>
<evidence type="ECO:0000256" key="2">
    <source>
        <dbReference type="ARBA" id="ARBA00022723"/>
    </source>
</evidence>
<dbReference type="InterPro" id="IPR007219">
    <property type="entry name" value="XnlR_reg_dom"/>
</dbReference>
<gene>
    <name evidence="9" type="ORF">RDB_LOCUS143274</name>
</gene>
<dbReference type="Gene3D" id="4.10.240.10">
    <property type="entry name" value="Zn(2)-C6 fungal-type DNA-binding domain"/>
    <property type="match status" value="1"/>
</dbReference>
<keyword evidence="2" id="KW-0479">Metal-binding</keyword>
<dbReference type="PANTHER" id="PTHR31845">
    <property type="entry name" value="FINGER DOMAIN PROTEIN, PUTATIVE-RELATED"/>
    <property type="match status" value="1"/>
</dbReference>
<dbReference type="SUPFAM" id="SSF57701">
    <property type="entry name" value="Zn2/Cys6 DNA-binding domain"/>
    <property type="match status" value="1"/>
</dbReference>
<evidence type="ECO:0000259" key="8">
    <source>
        <dbReference type="PROSITE" id="PS00463"/>
    </source>
</evidence>
<dbReference type="InterPro" id="IPR001138">
    <property type="entry name" value="Zn2Cys6_DnaBD"/>
</dbReference>
<feature type="region of interest" description="Disordered" evidence="7">
    <location>
        <begin position="43"/>
        <end position="73"/>
    </location>
</feature>
<dbReference type="GO" id="GO:0005634">
    <property type="term" value="C:nucleus"/>
    <property type="evidence" value="ECO:0007669"/>
    <property type="project" value="UniProtKB-SubCell"/>
</dbReference>
<feature type="compositionally biased region" description="Low complexity" evidence="7">
    <location>
        <begin position="885"/>
        <end position="894"/>
    </location>
</feature>
<dbReference type="Proteomes" id="UP000663841">
    <property type="component" value="Unassembled WGS sequence"/>
</dbReference>
<evidence type="ECO:0000256" key="5">
    <source>
        <dbReference type="ARBA" id="ARBA00023163"/>
    </source>
</evidence>
<feature type="region of interest" description="Disordered" evidence="7">
    <location>
        <begin position="320"/>
        <end position="403"/>
    </location>
</feature>